<dbReference type="Gene3D" id="3.30.450.180">
    <property type="match status" value="1"/>
</dbReference>
<gene>
    <name evidence="2" type="ORF">MMAD_00750</name>
</gene>
<dbReference type="PANTHER" id="PTHR35010">
    <property type="entry name" value="BLL4672 PROTEIN-RELATED"/>
    <property type="match status" value="1"/>
</dbReference>
<dbReference type="SUPFAM" id="SSF47413">
    <property type="entry name" value="lambda repressor-like DNA-binding domains"/>
    <property type="match status" value="1"/>
</dbReference>
<dbReference type="Pfam" id="PF13560">
    <property type="entry name" value="HTH_31"/>
    <property type="match status" value="1"/>
</dbReference>
<dbReference type="InterPro" id="IPR041413">
    <property type="entry name" value="MLTR_LBD"/>
</dbReference>
<dbReference type="CDD" id="cd00093">
    <property type="entry name" value="HTH_XRE"/>
    <property type="match status" value="1"/>
</dbReference>
<dbReference type="AlphaFoldDB" id="A0A7I7X8W6"/>
<feature type="domain" description="HTH cro/C1-type" evidence="1">
    <location>
        <begin position="31"/>
        <end position="82"/>
    </location>
</feature>
<reference evidence="2 3" key="1">
    <citation type="journal article" date="2019" name="Emerg. Microbes Infect.">
        <title>Comprehensive subspecies identification of 175 nontuberculous mycobacteria species based on 7547 genomic profiles.</title>
        <authorList>
            <person name="Matsumoto Y."/>
            <person name="Kinjo T."/>
            <person name="Motooka D."/>
            <person name="Nabeya D."/>
            <person name="Jung N."/>
            <person name="Uechi K."/>
            <person name="Horii T."/>
            <person name="Iida T."/>
            <person name="Fujita J."/>
            <person name="Nakamura S."/>
        </authorList>
    </citation>
    <scope>NUCLEOTIDE SEQUENCE [LARGE SCALE GENOMIC DNA]</scope>
    <source>
        <strain evidence="2 3">JCM 13574</strain>
    </source>
</reference>
<dbReference type="PROSITE" id="PS50943">
    <property type="entry name" value="HTH_CROC1"/>
    <property type="match status" value="1"/>
</dbReference>
<evidence type="ECO:0000313" key="2">
    <source>
        <dbReference type="EMBL" id="BBZ25780.1"/>
    </source>
</evidence>
<dbReference type="Gene3D" id="1.10.260.40">
    <property type="entry name" value="lambda repressor-like DNA-binding domains"/>
    <property type="match status" value="1"/>
</dbReference>
<sequence>MDSVEDIRAFLTTRRARITPEQVGLPVYGRRRVAGLRREEVATLAGVSVDYYNRLERGNLTGVSDSVLEALAAALRLDDAEHAHLYDLARSANPTPRARRIPRARVSPSMARVLAGMTETPAIIRDGRLDILAANRLGRALYDPLYSDPVRTPNFARFTFLDPRAPSFFPDWQDSAYVSVSLLRIEAGRHPRDRSLSNLVGELSTRSEDFRQLWAAHDVRYHTGTKRFDHPAVGEFTLSYDDLHLADNAGLTMSAYTAEPGSTSADALTLLATWAATLDVADTPVRIDDTAGNGER</sequence>
<name>A0A7I7X8W6_9MYCO</name>
<dbReference type="InterPro" id="IPR001387">
    <property type="entry name" value="Cro/C1-type_HTH"/>
</dbReference>
<dbReference type="Proteomes" id="UP000466517">
    <property type="component" value="Chromosome"/>
</dbReference>
<dbReference type="SMART" id="SM00530">
    <property type="entry name" value="HTH_XRE"/>
    <property type="match status" value="1"/>
</dbReference>
<dbReference type="PANTHER" id="PTHR35010:SF2">
    <property type="entry name" value="BLL4672 PROTEIN"/>
    <property type="match status" value="1"/>
</dbReference>
<protein>
    <submittedName>
        <fullName evidence="2">Transcriptional regulator</fullName>
    </submittedName>
</protein>
<proteinExistence type="predicted"/>
<dbReference type="GO" id="GO:0003677">
    <property type="term" value="F:DNA binding"/>
    <property type="evidence" value="ECO:0007669"/>
    <property type="project" value="InterPro"/>
</dbReference>
<organism evidence="2 3">
    <name type="scientific">Mycolicibacterium madagascariense</name>
    <dbReference type="NCBI Taxonomy" id="212765"/>
    <lineage>
        <taxon>Bacteria</taxon>
        <taxon>Bacillati</taxon>
        <taxon>Actinomycetota</taxon>
        <taxon>Actinomycetes</taxon>
        <taxon>Mycobacteriales</taxon>
        <taxon>Mycobacteriaceae</taxon>
        <taxon>Mycolicibacterium</taxon>
    </lineage>
</organism>
<evidence type="ECO:0000313" key="3">
    <source>
        <dbReference type="Proteomes" id="UP000466517"/>
    </source>
</evidence>
<dbReference type="RefSeq" id="WP_163730869.1">
    <property type="nucleotide sequence ID" value="NZ_AP022610.1"/>
</dbReference>
<dbReference type="KEGG" id="mmag:MMAD_00750"/>
<evidence type="ECO:0000259" key="1">
    <source>
        <dbReference type="PROSITE" id="PS50943"/>
    </source>
</evidence>
<dbReference type="Pfam" id="PF17765">
    <property type="entry name" value="MLTR_LBD"/>
    <property type="match status" value="1"/>
</dbReference>
<accession>A0A7I7X8W6</accession>
<dbReference type="EMBL" id="AP022610">
    <property type="protein sequence ID" value="BBZ25780.1"/>
    <property type="molecule type" value="Genomic_DNA"/>
</dbReference>
<keyword evidence="3" id="KW-1185">Reference proteome</keyword>
<dbReference type="InterPro" id="IPR010982">
    <property type="entry name" value="Lambda_DNA-bd_dom_sf"/>
</dbReference>